<proteinExistence type="predicted"/>
<dbReference type="Proteomes" id="UP001500037">
    <property type="component" value="Unassembled WGS sequence"/>
</dbReference>
<organism evidence="4 5">
    <name type="scientific">Kitasatospora nipponensis</name>
    <dbReference type="NCBI Taxonomy" id="258049"/>
    <lineage>
        <taxon>Bacteria</taxon>
        <taxon>Bacillati</taxon>
        <taxon>Actinomycetota</taxon>
        <taxon>Actinomycetes</taxon>
        <taxon>Kitasatosporales</taxon>
        <taxon>Streptomycetaceae</taxon>
        <taxon>Kitasatospora</taxon>
    </lineage>
</organism>
<reference evidence="4 5" key="1">
    <citation type="journal article" date="2019" name="Int. J. Syst. Evol. Microbiol.">
        <title>The Global Catalogue of Microorganisms (GCM) 10K type strain sequencing project: providing services to taxonomists for standard genome sequencing and annotation.</title>
        <authorList>
            <consortium name="The Broad Institute Genomics Platform"/>
            <consortium name="The Broad Institute Genome Sequencing Center for Infectious Disease"/>
            <person name="Wu L."/>
            <person name="Ma J."/>
        </authorList>
    </citation>
    <scope>NUCLEOTIDE SEQUENCE [LARGE SCALE GENOMIC DNA]</scope>
    <source>
        <strain evidence="4 5">JCM 13004</strain>
    </source>
</reference>
<dbReference type="EMBL" id="BAAALF010000005">
    <property type="protein sequence ID" value="GAA1218695.1"/>
    <property type="molecule type" value="Genomic_DNA"/>
</dbReference>
<dbReference type="Gene3D" id="3.20.20.70">
    <property type="entry name" value="Aldolase class I"/>
    <property type="match status" value="1"/>
</dbReference>
<comment type="caution">
    <text evidence="4">The sequence shown here is derived from an EMBL/GenBank/DDBJ whole genome shotgun (WGS) entry which is preliminary data.</text>
</comment>
<dbReference type="CDD" id="cd14791">
    <property type="entry name" value="GH36"/>
    <property type="match status" value="1"/>
</dbReference>
<dbReference type="PROSITE" id="PS00512">
    <property type="entry name" value="ALPHA_GALACTOSIDASE"/>
    <property type="match status" value="1"/>
</dbReference>
<name>A0ABN1VNZ4_9ACTN</name>
<evidence type="ECO:0008006" key="6">
    <source>
        <dbReference type="Google" id="ProtNLM"/>
    </source>
</evidence>
<dbReference type="InterPro" id="IPR017853">
    <property type="entry name" value="GH"/>
</dbReference>
<evidence type="ECO:0000256" key="2">
    <source>
        <dbReference type="ARBA" id="ARBA00023295"/>
    </source>
</evidence>
<keyword evidence="1" id="KW-0378">Hydrolase</keyword>
<evidence type="ECO:0000256" key="1">
    <source>
        <dbReference type="ARBA" id="ARBA00022801"/>
    </source>
</evidence>
<gene>
    <name evidence="4" type="ORF">GCM10009665_05810</name>
</gene>
<dbReference type="InterPro" id="IPR013785">
    <property type="entry name" value="Aldolase_TIM"/>
</dbReference>
<dbReference type="Pfam" id="PF02065">
    <property type="entry name" value="Melibiase"/>
    <property type="match status" value="1"/>
</dbReference>
<dbReference type="InterPro" id="IPR002252">
    <property type="entry name" value="Glyco_hydro_36"/>
</dbReference>
<evidence type="ECO:0000256" key="3">
    <source>
        <dbReference type="SAM" id="MobiDB-lite"/>
    </source>
</evidence>
<dbReference type="InterPro" id="IPR000111">
    <property type="entry name" value="Glyco_hydro_27/36_CS"/>
</dbReference>
<dbReference type="RefSeq" id="WP_344438681.1">
    <property type="nucleotide sequence ID" value="NZ_BAAALF010000005.1"/>
</dbReference>
<accession>A0ABN1VNZ4</accession>
<protein>
    <recommendedName>
        <fullName evidence="6">Alpha-galactosidase</fullName>
    </recommendedName>
</protein>
<keyword evidence="2" id="KW-0326">Glycosidase</keyword>
<keyword evidence="5" id="KW-1185">Reference proteome</keyword>
<evidence type="ECO:0000313" key="5">
    <source>
        <dbReference type="Proteomes" id="UP001500037"/>
    </source>
</evidence>
<feature type="region of interest" description="Disordered" evidence="3">
    <location>
        <begin position="1"/>
        <end position="23"/>
    </location>
</feature>
<evidence type="ECO:0000313" key="4">
    <source>
        <dbReference type="EMBL" id="GAA1218695.1"/>
    </source>
</evidence>
<sequence>MSPLSWDGSAPPSGRAETTRELDSGIPGLSLRATAIGARALDVRITREDRLLLVEATPADPDGSGPVRVRVEWRLPCTGATALWTPNTGARWLPPSWNTPRTASLPSGAPIGSLVGAGDAALCTFAVGEQVLPVSIGEGAVEESGEFTWWAEHETSGPLRLRLDLSGRHFADTVTEMAQWWAQGRPPAVVPALAFAPVFCTWYVRHLEITAAQSEELAALAAPLGFAAFLVDDGWQTEETSRSYATTGDWQPAEGPFPDFAGHVKRVQALGLAYLLWHALPFAGDRSQAGRRFADRVLARLPQLETSVLDPADAEVRAHLVERLSASVERYGVDGLKIDFIDTFARHATDHGAVADGVQQLLADLDARLRAARPEVLVEHRQPYVGPGLWPYATMVRATDCPHNAAENRQRTADLRLTAGPLAVHADPLTWHPSEEPVEIAVLLQSVLFATPQVSVDLARQSPEQLAALRFWLAVAREHVELLQRAAFRPHRPELGYPLLAARSGAAHAFGRYGPVPIAVAGPVELLLVANADPDPLVRLTFDRAPGPLLLTVQDCLGATVLESATEPGATELAVEVPRGGLLTLRRP</sequence>
<dbReference type="SUPFAM" id="SSF51445">
    <property type="entry name" value="(Trans)glycosidases"/>
    <property type="match status" value="1"/>
</dbReference>